<proteinExistence type="predicted"/>
<dbReference type="AlphaFoldDB" id="A0A9R1X863"/>
<name>A0A9R1X863_LACSA</name>
<protein>
    <recommendedName>
        <fullName evidence="3">Endonuclease/exonuclease/phosphatase domain-containing protein</fullName>
    </recommendedName>
</protein>
<gene>
    <name evidence="1" type="ORF">LSAT_V11C600341860</name>
</gene>
<dbReference type="Proteomes" id="UP000235145">
    <property type="component" value="Unassembled WGS sequence"/>
</dbReference>
<organism evidence="1 2">
    <name type="scientific">Lactuca sativa</name>
    <name type="common">Garden lettuce</name>
    <dbReference type="NCBI Taxonomy" id="4236"/>
    <lineage>
        <taxon>Eukaryota</taxon>
        <taxon>Viridiplantae</taxon>
        <taxon>Streptophyta</taxon>
        <taxon>Embryophyta</taxon>
        <taxon>Tracheophyta</taxon>
        <taxon>Spermatophyta</taxon>
        <taxon>Magnoliopsida</taxon>
        <taxon>eudicotyledons</taxon>
        <taxon>Gunneridae</taxon>
        <taxon>Pentapetalae</taxon>
        <taxon>asterids</taxon>
        <taxon>campanulids</taxon>
        <taxon>Asterales</taxon>
        <taxon>Asteraceae</taxon>
        <taxon>Cichorioideae</taxon>
        <taxon>Cichorieae</taxon>
        <taxon>Lactucinae</taxon>
        <taxon>Lactuca</taxon>
    </lineage>
</organism>
<reference evidence="1 2" key="1">
    <citation type="journal article" date="2017" name="Nat. Commun.">
        <title>Genome assembly with in vitro proximity ligation data and whole-genome triplication in lettuce.</title>
        <authorList>
            <person name="Reyes-Chin-Wo S."/>
            <person name="Wang Z."/>
            <person name="Yang X."/>
            <person name="Kozik A."/>
            <person name="Arikit S."/>
            <person name="Song C."/>
            <person name="Xia L."/>
            <person name="Froenicke L."/>
            <person name="Lavelle D.O."/>
            <person name="Truco M.J."/>
            <person name="Xia R."/>
            <person name="Zhu S."/>
            <person name="Xu C."/>
            <person name="Xu H."/>
            <person name="Xu X."/>
            <person name="Cox K."/>
            <person name="Korf I."/>
            <person name="Meyers B.C."/>
            <person name="Michelmore R.W."/>
        </authorList>
    </citation>
    <scope>NUCLEOTIDE SEQUENCE [LARGE SCALE GENOMIC DNA]</scope>
    <source>
        <strain evidence="2">cv. Salinas</strain>
        <tissue evidence="1">Seedlings</tissue>
    </source>
</reference>
<dbReference type="EMBL" id="NBSK02000006">
    <property type="protein sequence ID" value="KAJ0202389.1"/>
    <property type="molecule type" value="Genomic_DNA"/>
</dbReference>
<evidence type="ECO:0000313" key="1">
    <source>
        <dbReference type="EMBL" id="KAJ0202389.1"/>
    </source>
</evidence>
<comment type="caution">
    <text evidence="1">The sequence shown here is derived from an EMBL/GenBank/DDBJ whole genome shotgun (WGS) entry which is preliminary data.</text>
</comment>
<evidence type="ECO:0008006" key="3">
    <source>
        <dbReference type="Google" id="ProtNLM"/>
    </source>
</evidence>
<sequence>MSQSRTIVWNQRLMSAPLQMRLCSSLVSANMWVSKWRQRTATTWSKFSTMRLKVKVQLSIPDEYYELKRQGYGDSHKVDWIHKIKQDHKIDFIGLQENRVADVNHIDLVGCWGSTSNELEIVNPTGRSCSLIRLWDPCIFTKITPSVSRYYIVITGHWKGL</sequence>
<accession>A0A9R1X863</accession>
<keyword evidence="2" id="KW-1185">Reference proteome</keyword>
<evidence type="ECO:0000313" key="2">
    <source>
        <dbReference type="Proteomes" id="UP000235145"/>
    </source>
</evidence>